<accession>A0A914RX10</accession>
<keyword evidence="1" id="KW-0812">Transmembrane</keyword>
<evidence type="ECO:0000313" key="3">
    <source>
        <dbReference type="WBParaSite" id="PEQ_0001073701-mRNA-1"/>
    </source>
</evidence>
<reference evidence="3" key="1">
    <citation type="submission" date="2022-11" db="UniProtKB">
        <authorList>
            <consortium name="WormBaseParasite"/>
        </authorList>
    </citation>
    <scope>IDENTIFICATION</scope>
</reference>
<keyword evidence="2" id="KW-1185">Reference proteome</keyword>
<keyword evidence="1" id="KW-0472">Membrane</keyword>
<dbReference type="Proteomes" id="UP000887564">
    <property type="component" value="Unplaced"/>
</dbReference>
<evidence type="ECO:0000256" key="1">
    <source>
        <dbReference type="SAM" id="Phobius"/>
    </source>
</evidence>
<dbReference type="AlphaFoldDB" id="A0A914RX10"/>
<protein>
    <submittedName>
        <fullName evidence="3">Uncharacterized protein</fullName>
    </submittedName>
</protein>
<organism evidence="2 3">
    <name type="scientific">Parascaris equorum</name>
    <name type="common">Equine roundworm</name>
    <dbReference type="NCBI Taxonomy" id="6256"/>
    <lineage>
        <taxon>Eukaryota</taxon>
        <taxon>Metazoa</taxon>
        <taxon>Ecdysozoa</taxon>
        <taxon>Nematoda</taxon>
        <taxon>Chromadorea</taxon>
        <taxon>Rhabditida</taxon>
        <taxon>Spirurina</taxon>
        <taxon>Ascaridomorpha</taxon>
        <taxon>Ascaridoidea</taxon>
        <taxon>Ascarididae</taxon>
        <taxon>Parascaris</taxon>
    </lineage>
</organism>
<sequence>MDCPFMVVNVIYLKTADTDGTPLISEERICLALSAVADTELNLARIGSMYSKADTDIITVSVLLQLGVSAHDHSTPLRVLLNTVSHAPGAARSFGAVLIGYLGLFCMLICVAYVQNAEQCHLQRVVNAGVKKSMTEQIKTNCTSFKTIRVRDELALGP</sequence>
<feature type="transmembrane region" description="Helical" evidence="1">
    <location>
        <begin position="94"/>
        <end position="114"/>
    </location>
</feature>
<dbReference type="WBParaSite" id="PEQ_0001073701-mRNA-1">
    <property type="protein sequence ID" value="PEQ_0001073701-mRNA-1"/>
    <property type="gene ID" value="PEQ_0001073701"/>
</dbReference>
<proteinExistence type="predicted"/>
<evidence type="ECO:0000313" key="2">
    <source>
        <dbReference type="Proteomes" id="UP000887564"/>
    </source>
</evidence>
<name>A0A914RX10_PAREQ</name>
<keyword evidence="1" id="KW-1133">Transmembrane helix</keyword>